<proteinExistence type="predicted"/>
<evidence type="ECO:0000313" key="2">
    <source>
        <dbReference type="Proteomes" id="UP000679779"/>
    </source>
</evidence>
<gene>
    <name evidence="1" type="ORF">J2TS6_26600</name>
</gene>
<protein>
    <submittedName>
        <fullName evidence="1">Uncharacterized protein</fullName>
    </submittedName>
</protein>
<name>A0A919XFA2_9BACL</name>
<evidence type="ECO:0000313" key="1">
    <source>
        <dbReference type="EMBL" id="GIO31519.1"/>
    </source>
</evidence>
<dbReference type="EMBL" id="BORQ01000003">
    <property type="protein sequence ID" value="GIO31519.1"/>
    <property type="molecule type" value="Genomic_DNA"/>
</dbReference>
<keyword evidence="2" id="KW-1185">Reference proteome</keyword>
<sequence>MKKSIPYSLGKNKLTRKNIRNRDYHYNLTLSQNTSRAVKFLKIHWIGSFIDDLRYEFTNYSNEQRSVLPILGYDDY</sequence>
<dbReference type="AlphaFoldDB" id="A0A919XFA2"/>
<accession>A0A919XFA2</accession>
<reference evidence="1" key="1">
    <citation type="submission" date="2021-03" db="EMBL/GenBank/DDBJ databases">
        <title>Antimicrobial resistance genes in bacteria isolated from Japanese honey, and their potential for conferring macrolide and lincosamide resistance in the American foulbrood pathogen Paenibacillus larvae.</title>
        <authorList>
            <person name="Okamoto M."/>
            <person name="Kumagai M."/>
            <person name="Kanamori H."/>
            <person name="Takamatsu D."/>
        </authorList>
    </citation>
    <scope>NUCLEOTIDE SEQUENCE</scope>
    <source>
        <strain evidence="1">J2TS6</strain>
    </source>
</reference>
<comment type="caution">
    <text evidence="1">The sequence shown here is derived from an EMBL/GenBank/DDBJ whole genome shotgun (WGS) entry which is preliminary data.</text>
</comment>
<organism evidence="1 2">
    <name type="scientific">Paenibacillus albilobatus</name>
    <dbReference type="NCBI Taxonomy" id="2716884"/>
    <lineage>
        <taxon>Bacteria</taxon>
        <taxon>Bacillati</taxon>
        <taxon>Bacillota</taxon>
        <taxon>Bacilli</taxon>
        <taxon>Bacillales</taxon>
        <taxon>Paenibacillaceae</taxon>
        <taxon>Paenibacillus</taxon>
    </lineage>
</organism>
<dbReference type="Proteomes" id="UP000679779">
    <property type="component" value="Unassembled WGS sequence"/>
</dbReference>